<evidence type="ECO:0000256" key="8">
    <source>
        <dbReference type="SAM" id="MobiDB-lite"/>
    </source>
</evidence>
<dbReference type="GO" id="GO:0042802">
    <property type="term" value="F:identical protein binding"/>
    <property type="evidence" value="ECO:0007669"/>
    <property type="project" value="TreeGrafter"/>
</dbReference>
<protein>
    <submittedName>
        <fullName evidence="9">Acetylornithine transaminase</fullName>
        <ecNumber evidence="9">2.6.1.11</ecNumber>
    </submittedName>
</protein>
<evidence type="ECO:0000313" key="9">
    <source>
        <dbReference type="EMBL" id="HJG81136.1"/>
    </source>
</evidence>
<keyword evidence="5 7" id="KW-0663">Pyridoxal phosphate</keyword>
<dbReference type="InterPro" id="IPR015424">
    <property type="entry name" value="PyrdxlP-dep_Trfase"/>
</dbReference>
<dbReference type="PIRSF" id="PIRSF000521">
    <property type="entry name" value="Transaminase_4ab_Lys_Orn"/>
    <property type="match status" value="1"/>
</dbReference>
<evidence type="ECO:0000256" key="5">
    <source>
        <dbReference type="ARBA" id="ARBA00022898"/>
    </source>
</evidence>
<dbReference type="GO" id="GO:0030170">
    <property type="term" value="F:pyridoxal phosphate binding"/>
    <property type="evidence" value="ECO:0007669"/>
    <property type="project" value="InterPro"/>
</dbReference>
<dbReference type="InterPro" id="IPR050103">
    <property type="entry name" value="Class-III_PLP-dep_AT"/>
</dbReference>
<accession>A0A921MG46</accession>
<gene>
    <name evidence="9" type="ORF">K8V08_12070</name>
</gene>
<evidence type="ECO:0000256" key="3">
    <source>
        <dbReference type="ARBA" id="ARBA00022605"/>
    </source>
</evidence>
<name>A0A921MG46_9MICO</name>
<dbReference type="InterPro" id="IPR004636">
    <property type="entry name" value="AcOrn/SuccOrn_fam"/>
</dbReference>
<dbReference type="FunFam" id="3.40.640.10:FF:000004">
    <property type="entry name" value="Acetylornithine aminotransferase"/>
    <property type="match status" value="1"/>
</dbReference>
<organism evidence="9 10">
    <name type="scientific">Brevibacterium senegalense</name>
    <dbReference type="NCBI Taxonomy" id="1033736"/>
    <lineage>
        <taxon>Bacteria</taxon>
        <taxon>Bacillati</taxon>
        <taxon>Actinomycetota</taxon>
        <taxon>Actinomycetes</taxon>
        <taxon>Micrococcales</taxon>
        <taxon>Brevibacteriaceae</taxon>
        <taxon>Brevibacterium</taxon>
    </lineage>
</organism>
<dbReference type="EMBL" id="DYUK01000266">
    <property type="protein sequence ID" value="HJG81136.1"/>
    <property type="molecule type" value="Genomic_DNA"/>
</dbReference>
<evidence type="ECO:0000256" key="1">
    <source>
        <dbReference type="ARBA" id="ARBA00001933"/>
    </source>
</evidence>
<keyword evidence="4 9" id="KW-0808">Transferase</keyword>
<dbReference type="InterPro" id="IPR049704">
    <property type="entry name" value="Aminotrans_3_PPA_site"/>
</dbReference>
<dbReference type="Proteomes" id="UP000784435">
    <property type="component" value="Unassembled WGS sequence"/>
</dbReference>
<comment type="similarity">
    <text evidence="7">Belongs to the class-III pyridoxal-phosphate-dependent aminotransferase family.</text>
</comment>
<dbReference type="InterPro" id="IPR005814">
    <property type="entry name" value="Aminotrans_3"/>
</dbReference>
<dbReference type="GO" id="GO:0003992">
    <property type="term" value="F:N2-acetyl-L-ornithine:2-oxoglutarate 5-aminotransferase activity"/>
    <property type="evidence" value="ECO:0007669"/>
    <property type="project" value="UniProtKB-EC"/>
</dbReference>
<dbReference type="PROSITE" id="PS00600">
    <property type="entry name" value="AA_TRANSFER_CLASS_3"/>
    <property type="match status" value="1"/>
</dbReference>
<evidence type="ECO:0000256" key="7">
    <source>
        <dbReference type="RuleBase" id="RU003560"/>
    </source>
</evidence>
<evidence type="ECO:0000313" key="10">
    <source>
        <dbReference type="Proteomes" id="UP000784435"/>
    </source>
</evidence>
<comment type="cofactor">
    <cofactor evidence="1">
        <name>pyridoxal 5'-phosphate</name>
        <dbReference type="ChEBI" id="CHEBI:597326"/>
    </cofactor>
</comment>
<evidence type="ECO:0000256" key="6">
    <source>
        <dbReference type="ARBA" id="ARBA00029440"/>
    </source>
</evidence>
<dbReference type="Pfam" id="PF00202">
    <property type="entry name" value="Aminotran_3"/>
    <property type="match status" value="1"/>
</dbReference>
<evidence type="ECO:0000256" key="4">
    <source>
        <dbReference type="ARBA" id="ARBA00022679"/>
    </source>
</evidence>
<dbReference type="NCBIfam" id="TIGR00707">
    <property type="entry name" value="argD"/>
    <property type="match status" value="1"/>
</dbReference>
<dbReference type="GO" id="GO:0006526">
    <property type="term" value="P:L-arginine biosynthetic process"/>
    <property type="evidence" value="ECO:0007669"/>
    <property type="project" value="UniProtKB-ARBA"/>
</dbReference>
<feature type="region of interest" description="Disordered" evidence="8">
    <location>
        <begin position="1"/>
        <end position="26"/>
    </location>
</feature>
<evidence type="ECO:0000256" key="2">
    <source>
        <dbReference type="ARBA" id="ARBA00022576"/>
    </source>
</evidence>
<dbReference type="EC" id="2.6.1.11" evidence="9"/>
<dbReference type="PANTHER" id="PTHR11986:SF79">
    <property type="entry name" value="ACETYLORNITHINE AMINOTRANSFERASE, MITOCHONDRIAL"/>
    <property type="match status" value="1"/>
</dbReference>
<dbReference type="Gene3D" id="3.90.1150.10">
    <property type="entry name" value="Aspartate Aminotransferase, domain 1"/>
    <property type="match status" value="1"/>
</dbReference>
<keyword evidence="3" id="KW-0028">Amino-acid biosynthesis</keyword>
<dbReference type="InterPro" id="IPR015422">
    <property type="entry name" value="PyrdxlP-dep_Trfase_small"/>
</dbReference>
<proteinExistence type="inferred from homology"/>
<dbReference type="InterPro" id="IPR015421">
    <property type="entry name" value="PyrdxlP-dep_Trfase_major"/>
</dbReference>
<dbReference type="PANTHER" id="PTHR11986">
    <property type="entry name" value="AMINOTRANSFERASE CLASS III"/>
    <property type="match status" value="1"/>
</dbReference>
<reference evidence="9" key="2">
    <citation type="submission" date="2021-09" db="EMBL/GenBank/DDBJ databases">
        <authorList>
            <person name="Gilroy R."/>
        </authorList>
    </citation>
    <scope>NUCLEOTIDE SEQUENCE</scope>
    <source>
        <strain evidence="9">ChiGjej5B5-7349</strain>
    </source>
</reference>
<dbReference type="NCBIfam" id="NF002874">
    <property type="entry name" value="PRK03244.1"/>
    <property type="match status" value="1"/>
</dbReference>
<dbReference type="AlphaFoldDB" id="A0A921MG46"/>
<dbReference type="CDD" id="cd00610">
    <property type="entry name" value="OAT_like"/>
    <property type="match status" value="1"/>
</dbReference>
<sequence length="422" mass="43151">MSSTTDGGAVTAGPAGSGVPVPDGDWRTHHSASILPALGRPQRLLVRGEGVHVWDETGKRYTDLLAGIAVNSLGHAHPAIVEALTAQVGTLGHISNYFASPPQIALAERVLDLAGAPEGSSVYFSNSGAEANEAALKITRRTGRTKVVAVEGSFHGRTMGALALTSKAAYRTPFDPGVPGVVHVPFGDEEALRAAVDDQTAAVVLEPIQGESGVRRHPAGYLRAARQATTAAGALLVLDEVQTGIGRTGAWFAFQHREVGEGVVPDVMTLAKGLGGGMPIGATVTFGSAVTQLLQPGQHGSTYSGNPLATAVALAVVTTLESEGLVAHTAALGERTRALLGDLPQVAGITGAGMLLGVELTDGRAKAVADAALEAGFIVNPVTDTRLRLAPPLIITDEPLQEFARVLPDLVATAATTTEAGA</sequence>
<dbReference type="SUPFAM" id="SSF53383">
    <property type="entry name" value="PLP-dependent transferases"/>
    <property type="match status" value="1"/>
</dbReference>
<comment type="caution">
    <text evidence="9">The sequence shown here is derived from an EMBL/GenBank/DDBJ whole genome shotgun (WGS) entry which is preliminary data.</text>
</comment>
<dbReference type="Gene3D" id="3.40.640.10">
    <property type="entry name" value="Type I PLP-dependent aspartate aminotransferase-like (Major domain)"/>
    <property type="match status" value="1"/>
</dbReference>
<comment type="pathway">
    <text evidence="6">Amino-acid biosynthesis.</text>
</comment>
<reference evidence="9" key="1">
    <citation type="journal article" date="2021" name="PeerJ">
        <title>Extensive microbial diversity within the chicken gut microbiome revealed by metagenomics and culture.</title>
        <authorList>
            <person name="Gilroy R."/>
            <person name="Ravi A."/>
            <person name="Getino M."/>
            <person name="Pursley I."/>
            <person name="Horton D.L."/>
            <person name="Alikhan N.F."/>
            <person name="Baker D."/>
            <person name="Gharbi K."/>
            <person name="Hall N."/>
            <person name="Watson M."/>
            <person name="Adriaenssens E.M."/>
            <person name="Foster-Nyarko E."/>
            <person name="Jarju S."/>
            <person name="Secka A."/>
            <person name="Antonio M."/>
            <person name="Oren A."/>
            <person name="Chaudhuri R.R."/>
            <person name="La Ragione R."/>
            <person name="Hildebrand F."/>
            <person name="Pallen M.J."/>
        </authorList>
    </citation>
    <scope>NUCLEOTIDE SEQUENCE</scope>
    <source>
        <strain evidence="9">ChiGjej5B5-7349</strain>
    </source>
</reference>
<keyword evidence="2 9" id="KW-0032">Aminotransferase</keyword>